<reference evidence="1 2" key="1">
    <citation type="submission" date="2017-03" db="EMBL/GenBank/DDBJ databases">
        <title>Complete Genome Sequence of Vibrio vulnificus FORC_053.</title>
        <authorList>
            <consortium name="Food-borne Pathogen Omics Research Center"/>
            <person name="Chung H.Y."/>
            <person name="Na E.J."/>
            <person name="Song J.S."/>
            <person name="Kim H."/>
            <person name="Lee J.-H."/>
            <person name="Ryu S."/>
            <person name="Choi S.H."/>
        </authorList>
    </citation>
    <scope>NUCLEOTIDE SEQUENCE [LARGE SCALE GENOMIC DNA]</scope>
    <source>
        <strain evidence="1 2">FORC_053</strain>
    </source>
</reference>
<dbReference type="EMBL" id="CP019292">
    <property type="protein sequence ID" value="AXX63125.1"/>
    <property type="molecule type" value="Genomic_DNA"/>
</dbReference>
<sequence length="92" mass="10057">MIAEIREVDVLDFLKEGKIPAITEPVTPISVESALTPSTSGKANAGIEKVIMKNANNIRRILFIFIVKFSLAKIDSQNNVLTICLQRITTGS</sequence>
<gene>
    <name evidence="1" type="ORF">FORC53_4786</name>
</gene>
<name>A0AAN1PUT1_VIBVL</name>
<accession>A0AAN1PUT1</accession>
<protein>
    <submittedName>
        <fullName evidence="1">Uncharacterized protein</fullName>
    </submittedName>
</protein>
<evidence type="ECO:0000313" key="2">
    <source>
        <dbReference type="Proteomes" id="UP000263418"/>
    </source>
</evidence>
<dbReference type="AlphaFoldDB" id="A0AAN1PUT1"/>
<organism evidence="1 2">
    <name type="scientific">Vibrio vulnificus</name>
    <dbReference type="NCBI Taxonomy" id="672"/>
    <lineage>
        <taxon>Bacteria</taxon>
        <taxon>Pseudomonadati</taxon>
        <taxon>Pseudomonadota</taxon>
        <taxon>Gammaproteobacteria</taxon>
        <taxon>Vibrionales</taxon>
        <taxon>Vibrionaceae</taxon>
        <taxon>Vibrio</taxon>
    </lineage>
</organism>
<dbReference type="Proteomes" id="UP000263418">
    <property type="component" value="Chromosome 3"/>
</dbReference>
<proteinExistence type="predicted"/>
<evidence type="ECO:0000313" key="1">
    <source>
        <dbReference type="EMBL" id="AXX63125.1"/>
    </source>
</evidence>